<evidence type="ECO:0000256" key="1">
    <source>
        <dbReference type="ARBA" id="ARBA00004496"/>
    </source>
</evidence>
<evidence type="ECO:0000259" key="12">
    <source>
        <dbReference type="PROSITE" id="PS51898"/>
    </source>
</evidence>
<evidence type="ECO:0000256" key="6">
    <source>
        <dbReference type="ARBA" id="ARBA00022829"/>
    </source>
</evidence>
<keyword evidence="6 11" id="KW-0159">Chromosome partition</keyword>
<dbReference type="InterPro" id="IPR002104">
    <property type="entry name" value="Integrase_catalytic"/>
</dbReference>
<keyword evidence="4 11" id="KW-0963">Cytoplasm</keyword>
<keyword evidence="8 11" id="KW-0238">DNA-binding</keyword>
<evidence type="ECO:0000256" key="5">
    <source>
        <dbReference type="ARBA" id="ARBA00022618"/>
    </source>
</evidence>
<feature type="active site" evidence="11">
    <location>
        <position position="173"/>
    </location>
</feature>
<dbReference type="NCBIfam" id="NF001399">
    <property type="entry name" value="PRK00283.1"/>
    <property type="match status" value="1"/>
</dbReference>
<dbReference type="PROSITE" id="PS51900">
    <property type="entry name" value="CB"/>
    <property type="match status" value="1"/>
</dbReference>
<dbReference type="SUPFAM" id="SSF47823">
    <property type="entry name" value="lambda integrase-like, N-terminal domain"/>
    <property type="match status" value="1"/>
</dbReference>
<feature type="active site" evidence="11">
    <location>
        <position position="243"/>
    </location>
</feature>
<keyword evidence="10 11" id="KW-0131">Cell cycle</keyword>
<organism evidence="14 15">
    <name type="scientific">Uruburuella testudinis</name>
    <dbReference type="NCBI Taxonomy" id="1282863"/>
    <lineage>
        <taxon>Bacteria</taxon>
        <taxon>Pseudomonadati</taxon>
        <taxon>Pseudomonadota</taxon>
        <taxon>Betaproteobacteria</taxon>
        <taxon>Neisseriales</taxon>
        <taxon>Neisseriaceae</taxon>
        <taxon>Uruburuella</taxon>
    </lineage>
</organism>
<proteinExistence type="inferred from homology"/>
<dbReference type="Pfam" id="PF00589">
    <property type="entry name" value="Phage_integrase"/>
    <property type="match status" value="1"/>
</dbReference>
<dbReference type="InterPro" id="IPR010998">
    <property type="entry name" value="Integrase_recombinase_N"/>
</dbReference>
<sequence length="297" mass="33275">MNPHSNTNQDISEQLLEHLWLQARLSQNTLDSYRRDLDKVAARLEAQGFGWLDAGAADLAAAVYHPDEQPRSQARALSACKRLYGWLADNEQRSDNPTRYLKAPQQAQTLPPLITENQIDALLAAPDTGSIHGLRDKALLEIIYASGLRVTEAVKLKINEVNLQSGRINTIGKGSKQRIMPIGQEAVYWVERYLSEARPQLIKGRIIDELFVSQKRTGISRQLAWMIVKQYAEAAGIRTLSPHSLRHAFATHLVNHGADLRMVQALLGHADISTTQIYTHVANVRLKNIVDEHHPRG</sequence>
<feature type="active site" description="O-(3'-phospho-DNA)-tyrosine intermediate" evidence="11">
    <location>
        <position position="278"/>
    </location>
</feature>
<evidence type="ECO:0000313" key="15">
    <source>
        <dbReference type="Proteomes" id="UP000829817"/>
    </source>
</evidence>
<dbReference type="Pfam" id="PF02899">
    <property type="entry name" value="Phage_int_SAM_1"/>
    <property type="match status" value="1"/>
</dbReference>
<evidence type="ECO:0000256" key="2">
    <source>
        <dbReference type="ARBA" id="ARBA00010450"/>
    </source>
</evidence>
<dbReference type="InterPro" id="IPR044068">
    <property type="entry name" value="CB"/>
</dbReference>
<evidence type="ECO:0000256" key="7">
    <source>
        <dbReference type="ARBA" id="ARBA00022908"/>
    </source>
</evidence>
<gene>
    <name evidence="11 14" type="primary">xerD</name>
    <name evidence="14" type="ORF">LVJ83_06855</name>
</gene>
<comment type="subcellular location">
    <subcellularLocation>
        <location evidence="1 11">Cytoplasm</location>
    </subcellularLocation>
</comment>
<keyword evidence="5 11" id="KW-0132">Cell division</keyword>
<evidence type="ECO:0000256" key="10">
    <source>
        <dbReference type="ARBA" id="ARBA00023306"/>
    </source>
</evidence>
<evidence type="ECO:0000259" key="13">
    <source>
        <dbReference type="PROSITE" id="PS51900"/>
    </source>
</evidence>
<feature type="domain" description="Tyr recombinase" evidence="12">
    <location>
        <begin position="109"/>
        <end position="291"/>
    </location>
</feature>
<dbReference type="PANTHER" id="PTHR30349:SF90">
    <property type="entry name" value="TYROSINE RECOMBINASE XERD"/>
    <property type="match status" value="1"/>
</dbReference>
<evidence type="ECO:0000256" key="9">
    <source>
        <dbReference type="ARBA" id="ARBA00023172"/>
    </source>
</evidence>
<dbReference type="PANTHER" id="PTHR30349">
    <property type="entry name" value="PHAGE INTEGRASE-RELATED"/>
    <property type="match status" value="1"/>
</dbReference>
<protein>
    <recommendedName>
        <fullName evidence="3 11">Tyrosine recombinase XerD</fullName>
    </recommendedName>
</protein>
<dbReference type="InterPro" id="IPR011010">
    <property type="entry name" value="DNA_brk_join_enz"/>
</dbReference>
<feature type="active site" evidence="11">
    <location>
        <position position="149"/>
    </location>
</feature>
<dbReference type="InterPro" id="IPR004107">
    <property type="entry name" value="Integrase_SAM-like_N"/>
</dbReference>
<evidence type="ECO:0000256" key="3">
    <source>
        <dbReference type="ARBA" id="ARBA00015810"/>
    </source>
</evidence>
<dbReference type="InterPro" id="IPR013762">
    <property type="entry name" value="Integrase-like_cat_sf"/>
</dbReference>
<feature type="domain" description="Core-binding (CB)" evidence="13">
    <location>
        <begin position="6"/>
        <end position="88"/>
    </location>
</feature>
<name>A0ABY4DSW4_9NEIS</name>
<dbReference type="Gene3D" id="1.10.150.130">
    <property type="match status" value="1"/>
</dbReference>
<evidence type="ECO:0000256" key="11">
    <source>
        <dbReference type="HAMAP-Rule" id="MF_01807"/>
    </source>
</evidence>
<dbReference type="Gene3D" id="1.10.443.10">
    <property type="entry name" value="Intergrase catalytic core"/>
    <property type="match status" value="1"/>
</dbReference>
<dbReference type="HAMAP" id="MF_01807">
    <property type="entry name" value="Recomb_XerD"/>
    <property type="match status" value="1"/>
</dbReference>
<reference evidence="14 15" key="1">
    <citation type="journal article" date="2022" name="Res Sq">
        <title>Evolution of multicellular longitudinally dividing oral cavity symbionts (Neisseriaceae).</title>
        <authorList>
            <person name="Nyongesa S."/>
            <person name="Weber P."/>
            <person name="Bernet E."/>
            <person name="Pullido F."/>
            <person name="Nieckarz M."/>
            <person name="Delaby M."/>
            <person name="Nieves C."/>
            <person name="Viehboeck T."/>
            <person name="Krause N."/>
            <person name="Rivera-Millot A."/>
            <person name="Nakamura A."/>
            <person name="Vischer N."/>
            <person name="VanNieuwenhze M."/>
            <person name="Brun Y."/>
            <person name="Cava F."/>
            <person name="Bulgheresi S."/>
            <person name="Veyrier F."/>
        </authorList>
    </citation>
    <scope>NUCLEOTIDE SEQUENCE [LARGE SCALE GENOMIC DNA]</scope>
    <source>
        <strain evidence="14 15">CCUG 63373m</strain>
    </source>
</reference>
<dbReference type="HAMAP" id="MF_01808">
    <property type="entry name" value="Recomb_XerC_XerD"/>
    <property type="match status" value="1"/>
</dbReference>
<dbReference type="EMBL" id="CP091508">
    <property type="protein sequence ID" value="UOO80712.1"/>
    <property type="molecule type" value="Genomic_DNA"/>
</dbReference>
<keyword evidence="7 11" id="KW-0229">DNA integration</keyword>
<keyword evidence="15" id="KW-1185">Reference proteome</keyword>
<dbReference type="Proteomes" id="UP000829817">
    <property type="component" value="Chromosome"/>
</dbReference>
<dbReference type="NCBIfam" id="TIGR02225">
    <property type="entry name" value="recomb_XerD"/>
    <property type="match status" value="1"/>
</dbReference>
<comment type="function">
    <text evidence="11">Site-specific tyrosine recombinase, which acts by catalyzing the cutting and rejoining of the recombining DNA molecules. The XerC-XerD complex is essential to convert dimers of the bacterial chromosome into monomers to permit their segregation at cell division. It also contributes to the segregational stability of plasmids.</text>
</comment>
<dbReference type="PROSITE" id="PS51898">
    <property type="entry name" value="TYR_RECOMBINASE"/>
    <property type="match status" value="1"/>
</dbReference>
<feature type="active site" evidence="11">
    <location>
        <position position="269"/>
    </location>
</feature>
<comment type="subunit">
    <text evidence="11">Forms a cyclic heterotetrameric complex composed of two molecules of XerC and two molecules of XerD.</text>
</comment>
<dbReference type="CDD" id="cd00798">
    <property type="entry name" value="INT_XerDC_C"/>
    <property type="match status" value="1"/>
</dbReference>
<accession>A0ABY4DSW4</accession>
<keyword evidence="9 11" id="KW-0233">DNA recombination</keyword>
<evidence type="ECO:0000256" key="8">
    <source>
        <dbReference type="ARBA" id="ARBA00023125"/>
    </source>
</evidence>
<feature type="active site" evidence="11">
    <location>
        <position position="246"/>
    </location>
</feature>
<dbReference type="InterPro" id="IPR023009">
    <property type="entry name" value="Tyrosine_recombinase_XerC/XerD"/>
</dbReference>
<dbReference type="InterPro" id="IPR011932">
    <property type="entry name" value="Recomb_XerD"/>
</dbReference>
<dbReference type="RefSeq" id="WP_244783783.1">
    <property type="nucleotide sequence ID" value="NZ_CP091508.1"/>
</dbReference>
<dbReference type="SUPFAM" id="SSF56349">
    <property type="entry name" value="DNA breaking-rejoining enzymes"/>
    <property type="match status" value="1"/>
</dbReference>
<evidence type="ECO:0000256" key="4">
    <source>
        <dbReference type="ARBA" id="ARBA00022490"/>
    </source>
</evidence>
<dbReference type="InterPro" id="IPR050090">
    <property type="entry name" value="Tyrosine_recombinase_XerCD"/>
</dbReference>
<comment type="similarity">
    <text evidence="2 11">Belongs to the 'phage' integrase family. XerD subfamily.</text>
</comment>
<evidence type="ECO:0000313" key="14">
    <source>
        <dbReference type="EMBL" id="UOO80712.1"/>
    </source>
</evidence>